<dbReference type="Gene3D" id="3.80.10.10">
    <property type="entry name" value="Ribonuclease Inhibitor"/>
    <property type="match status" value="1"/>
</dbReference>
<evidence type="ECO:0000313" key="3">
    <source>
        <dbReference type="EMBL" id="MBT9315283.1"/>
    </source>
</evidence>
<dbReference type="InterPro" id="IPR032675">
    <property type="entry name" value="LRR_dom_sf"/>
</dbReference>
<dbReference type="InterPro" id="IPR050836">
    <property type="entry name" value="SDS22/Internalin_LRR"/>
</dbReference>
<protein>
    <recommendedName>
        <fullName evidence="5">Leucine-rich repeat domain-containing protein</fullName>
    </recommendedName>
</protein>
<keyword evidence="2" id="KW-0677">Repeat</keyword>
<comment type="caution">
    <text evidence="3">The sequence shown here is derived from an EMBL/GenBank/DDBJ whole genome shotgun (WGS) entry which is preliminary data.</text>
</comment>
<dbReference type="PANTHER" id="PTHR46652:SF3">
    <property type="entry name" value="LEUCINE-RICH REPEAT-CONTAINING PROTEIN 9"/>
    <property type="match status" value="1"/>
</dbReference>
<dbReference type="PANTHER" id="PTHR46652">
    <property type="entry name" value="LEUCINE-RICH REPEAT AND IQ DOMAIN-CONTAINING PROTEIN 1-RELATED"/>
    <property type="match status" value="1"/>
</dbReference>
<evidence type="ECO:0000256" key="2">
    <source>
        <dbReference type="ARBA" id="ARBA00022737"/>
    </source>
</evidence>
<dbReference type="Proteomes" id="UP000717364">
    <property type="component" value="Unassembled WGS sequence"/>
</dbReference>
<dbReference type="Pfam" id="PF12799">
    <property type="entry name" value="LRR_4"/>
    <property type="match status" value="1"/>
</dbReference>
<gene>
    <name evidence="3" type="ORF">IXB50_07575</name>
</gene>
<reference evidence="3" key="2">
    <citation type="journal article" date="2021" name="Mar. Drugs">
        <title>Genome Reduction and Secondary Metabolism of the Marine Sponge-Associated Cyanobacterium Leptothoe.</title>
        <authorList>
            <person name="Konstantinou D."/>
            <person name="Popin R.V."/>
            <person name="Fewer D.P."/>
            <person name="Sivonen K."/>
            <person name="Gkelis S."/>
        </authorList>
    </citation>
    <scope>NUCLEOTIDE SEQUENCE</scope>
    <source>
        <strain evidence="3">TAU-MAC 1115</strain>
    </source>
</reference>
<dbReference type="Pfam" id="PF13516">
    <property type="entry name" value="LRR_6"/>
    <property type="match status" value="1"/>
</dbReference>
<dbReference type="EMBL" id="JADOES010000010">
    <property type="protein sequence ID" value="MBT9315283.1"/>
    <property type="molecule type" value="Genomic_DNA"/>
</dbReference>
<name>A0A947GII6_9CYAN</name>
<dbReference type="RefSeq" id="WP_215608345.1">
    <property type="nucleotide sequence ID" value="NZ_JADOES010000010.1"/>
</dbReference>
<dbReference type="InterPro" id="IPR001611">
    <property type="entry name" value="Leu-rich_rpt"/>
</dbReference>
<accession>A0A947GII6</accession>
<proteinExistence type="predicted"/>
<dbReference type="InterPro" id="IPR025875">
    <property type="entry name" value="Leu-rich_rpt_4"/>
</dbReference>
<evidence type="ECO:0008006" key="5">
    <source>
        <dbReference type="Google" id="ProtNLM"/>
    </source>
</evidence>
<organism evidence="3 4">
    <name type="scientific">Leptothoe spongobia TAU-MAC 1115</name>
    <dbReference type="NCBI Taxonomy" id="1967444"/>
    <lineage>
        <taxon>Bacteria</taxon>
        <taxon>Bacillati</taxon>
        <taxon>Cyanobacteriota</taxon>
        <taxon>Cyanophyceae</taxon>
        <taxon>Nodosilineales</taxon>
        <taxon>Cymatolegaceae</taxon>
        <taxon>Leptothoe</taxon>
        <taxon>Leptothoe spongobia</taxon>
    </lineage>
</organism>
<dbReference type="PROSITE" id="PS51450">
    <property type="entry name" value="LRR"/>
    <property type="match status" value="1"/>
</dbReference>
<keyword evidence="4" id="KW-1185">Reference proteome</keyword>
<keyword evidence="1" id="KW-0433">Leucine-rich repeat</keyword>
<reference evidence="3" key="1">
    <citation type="submission" date="2020-11" db="EMBL/GenBank/DDBJ databases">
        <authorList>
            <person name="Konstantinou D."/>
            <person name="Gkelis S."/>
            <person name="Popin R."/>
            <person name="Fewer D."/>
            <person name="Sivonen K."/>
        </authorList>
    </citation>
    <scope>NUCLEOTIDE SEQUENCE</scope>
    <source>
        <strain evidence="3">TAU-MAC 1115</strain>
    </source>
</reference>
<dbReference type="AlphaFoldDB" id="A0A947GII6"/>
<evidence type="ECO:0000256" key="1">
    <source>
        <dbReference type="ARBA" id="ARBA00022614"/>
    </source>
</evidence>
<evidence type="ECO:0000313" key="4">
    <source>
        <dbReference type="Proteomes" id="UP000717364"/>
    </source>
</evidence>
<sequence>MPQLTPGPQPTPTGHQITPWFVNVLAGVGAVWCTTAATATALEPTFADVCGTFQGVGGDWSSVLYSRPYAWQTVDALMSALAISDCGIAERRLANVRTLWGPQLETTYLPENGLMVDFPMGVDLQMIAIATPNLTDLNLNGHVIPDLAPISTLIQLRTLRVANAQLQDISALTTLPRLTTLDISYNQINSIAPVANIPTIRSLNVSYNPFTDVGPIGEILTPSVEQEWQLLDLSGIAIDYDTCPDNLGDICEGDLEGDLDGAL</sequence>
<dbReference type="SUPFAM" id="SSF52075">
    <property type="entry name" value="Outer arm dynein light chain 1"/>
    <property type="match status" value="1"/>
</dbReference>